<accession>A0A2A6C9E6</accession>
<keyword evidence="4" id="KW-1185">Reference proteome</keyword>
<reference evidence="3" key="2">
    <citation type="submission" date="2022-06" db="UniProtKB">
        <authorList>
            <consortium name="EnsemblMetazoa"/>
        </authorList>
    </citation>
    <scope>IDENTIFICATION</scope>
    <source>
        <strain evidence="3">PS312</strain>
    </source>
</reference>
<feature type="signal peptide" evidence="2">
    <location>
        <begin position="1"/>
        <end position="20"/>
    </location>
</feature>
<evidence type="ECO:0000256" key="1">
    <source>
        <dbReference type="SAM" id="MobiDB-lite"/>
    </source>
</evidence>
<protein>
    <submittedName>
        <fullName evidence="3">Uncharacterized protein</fullName>
    </submittedName>
</protein>
<accession>A0A8R1YXV1</accession>
<evidence type="ECO:0000313" key="4">
    <source>
        <dbReference type="Proteomes" id="UP000005239"/>
    </source>
</evidence>
<sequence length="70" mass="7828">MNFPLLSILLVVLLYFSVQGQGMISVKRSVRAVTPPNLLKQIWDDTMAALNPNMRRSSTKRPSTKKPSKG</sequence>
<evidence type="ECO:0000256" key="2">
    <source>
        <dbReference type="SAM" id="SignalP"/>
    </source>
</evidence>
<feature type="compositionally biased region" description="Basic residues" evidence="1">
    <location>
        <begin position="57"/>
        <end position="70"/>
    </location>
</feature>
<evidence type="ECO:0000313" key="3">
    <source>
        <dbReference type="EnsemblMetazoa" id="PPA39861.1"/>
    </source>
</evidence>
<dbReference type="AlphaFoldDB" id="A0A2A6C9E6"/>
<name>A0A2A6C9E6_PRIPA</name>
<proteinExistence type="predicted"/>
<feature type="region of interest" description="Disordered" evidence="1">
    <location>
        <begin position="50"/>
        <end position="70"/>
    </location>
</feature>
<organism evidence="3 4">
    <name type="scientific">Pristionchus pacificus</name>
    <name type="common">Parasitic nematode worm</name>
    <dbReference type="NCBI Taxonomy" id="54126"/>
    <lineage>
        <taxon>Eukaryota</taxon>
        <taxon>Metazoa</taxon>
        <taxon>Ecdysozoa</taxon>
        <taxon>Nematoda</taxon>
        <taxon>Chromadorea</taxon>
        <taxon>Rhabditida</taxon>
        <taxon>Rhabditina</taxon>
        <taxon>Diplogasteromorpha</taxon>
        <taxon>Diplogasteroidea</taxon>
        <taxon>Neodiplogasteridae</taxon>
        <taxon>Pristionchus</taxon>
    </lineage>
</organism>
<gene>
    <name evidence="3" type="primary">WBGene00278230</name>
</gene>
<keyword evidence="2" id="KW-0732">Signal</keyword>
<reference evidence="4" key="1">
    <citation type="journal article" date="2008" name="Nat. Genet.">
        <title>The Pristionchus pacificus genome provides a unique perspective on nematode lifestyle and parasitism.</title>
        <authorList>
            <person name="Dieterich C."/>
            <person name="Clifton S.W."/>
            <person name="Schuster L.N."/>
            <person name="Chinwalla A."/>
            <person name="Delehaunty K."/>
            <person name="Dinkelacker I."/>
            <person name="Fulton L."/>
            <person name="Fulton R."/>
            <person name="Godfrey J."/>
            <person name="Minx P."/>
            <person name="Mitreva M."/>
            <person name="Roeseler W."/>
            <person name="Tian H."/>
            <person name="Witte H."/>
            <person name="Yang S.P."/>
            <person name="Wilson R.K."/>
            <person name="Sommer R.J."/>
        </authorList>
    </citation>
    <scope>NUCLEOTIDE SEQUENCE [LARGE SCALE GENOMIC DNA]</scope>
    <source>
        <strain evidence="4">PS312</strain>
    </source>
</reference>
<feature type="chain" id="PRO_5043635434" evidence="2">
    <location>
        <begin position="21"/>
        <end position="70"/>
    </location>
</feature>
<dbReference type="EnsemblMetazoa" id="PPA39861.1">
    <property type="protein sequence ID" value="PPA39861.1"/>
    <property type="gene ID" value="WBGene00278230"/>
</dbReference>
<dbReference type="Proteomes" id="UP000005239">
    <property type="component" value="Unassembled WGS sequence"/>
</dbReference>